<dbReference type="NCBIfam" id="TIGR04056">
    <property type="entry name" value="OMP_RagA_SusC"/>
    <property type="match status" value="1"/>
</dbReference>
<organism evidence="4 5">
    <name type="scientific">Sphingobacterium olei</name>
    <dbReference type="NCBI Taxonomy" id="2571155"/>
    <lineage>
        <taxon>Bacteria</taxon>
        <taxon>Pseudomonadati</taxon>
        <taxon>Bacteroidota</taxon>
        <taxon>Sphingobacteriia</taxon>
        <taxon>Sphingobacteriales</taxon>
        <taxon>Sphingobacteriaceae</taxon>
        <taxon>Sphingobacterium</taxon>
    </lineage>
</organism>
<sequence length="1067" mass="120704">MATKLLTAVLCFFFLCVSAINSNAQTGVKRIWGEVIDEKSGKTIEGINMRFSRSLTRSQSDSTGAFYLLLRYPFDTLIFSGIDYEEVRHPVNDTTALPLMMELRRSNNVIEEVVIESGFQSIPKERATGSYAFIDSSLWNQRIGSNVMSRLDGLTNGLLTNNLNPDNPTVQIRGLSSLGSESMKPLVILDNFPFEGDLDALNPNDIESISILRDAAAASIWGARAGNGVIVIKSKTARVGQRLSTSVISNMTVSPRPDLFTSNHLPTPEYVEMERMLYEKGYYTARFSMLSSPSIPLVAELMEENRLGYLSDNALEERLDALKREDFRHDMQNYLYRRVANQQYAATMSGSRDRLSFVLSAGFDKNLEHRIGDANQRFNLRSNNTIQFTDKLNMQVGIWMAFQNNTNNSPGGYGDFRGISGYSQLATPSGDALPLDIYYRSLFTDTAGGGQLLDWKYRPLQELALSDKVTRSNDIIINWGMDYSWKYGFTGKIKFQKQFGNGESNHLNHQDSYYTRNLNNRFTQITSGDVENHIPRGAIRESSENTSSSYNIRAQIDFHRSFGRHEVNAIIGSEARDLKNESATSILYGYDKDKLTFTNIDPTTQYASFNNLFGWNYIPFGANLNRYVNRFISLYGNGAYTYSNRYTVTGSVRRDASNLFGVSTNQKWNPLWSVGGLWHLSKEDFFEFSAIKKLSLRATYGYSGNIPLNATALTQINYYGGAWSPVNENFATVSMGPNPSLRWETVRTTNVGLDFEAFSANRLKGNIEYYKKKSTDLFNSTKLDPIVGMSIQPKNSAAIVGSGLDISLSASLIERRFNWSSMLLFSYADFKVTQNLDPPSLDGLVSSGQGIFPVEGYNPYLIASYRWAGLNPENGNPRGYLNDEVSEDYIAMQLNTIEDQILHGPSLPPFFGSWRNTFRWKNWSLLAGLNYKFGHYFRKHALNYGTLFQYGESNGNLEYVNRWRESGDEVHTNVPSIQYPANSRRDNFYRYADINVQKADHIRLNELRLQYQVHATGISLIRSLSCHAFVDNMNVMLWKANTFNVDPENSIGFRRPINFSLGIQLNL</sequence>
<evidence type="ECO:0000313" key="5">
    <source>
        <dbReference type="Proteomes" id="UP000306808"/>
    </source>
</evidence>
<dbReference type="Proteomes" id="UP000306808">
    <property type="component" value="Unassembled WGS sequence"/>
</dbReference>
<gene>
    <name evidence="4" type="ORF">FAZ15_14345</name>
</gene>
<comment type="similarity">
    <text evidence="1">Belongs to the TonB-dependent receptor family.</text>
</comment>
<dbReference type="InterPro" id="IPR039426">
    <property type="entry name" value="TonB-dep_rcpt-like"/>
</dbReference>
<keyword evidence="1" id="KW-0813">Transport</keyword>
<evidence type="ECO:0000313" key="4">
    <source>
        <dbReference type="EMBL" id="TJZ60061.1"/>
    </source>
</evidence>
<accession>A0A4U0NYV0</accession>
<keyword evidence="5" id="KW-1185">Reference proteome</keyword>
<dbReference type="InterPro" id="IPR023997">
    <property type="entry name" value="TonB-dep_OMP_SusC/RagA_CS"/>
</dbReference>
<dbReference type="AlphaFoldDB" id="A0A4U0NYV0"/>
<name>A0A4U0NYV0_9SPHI</name>
<feature type="chain" id="PRO_5020374914" evidence="2">
    <location>
        <begin position="25"/>
        <end position="1067"/>
    </location>
</feature>
<dbReference type="PROSITE" id="PS52016">
    <property type="entry name" value="TONB_DEPENDENT_REC_3"/>
    <property type="match status" value="1"/>
</dbReference>
<keyword evidence="1" id="KW-0812">Transmembrane</keyword>
<comment type="subcellular location">
    <subcellularLocation>
        <location evidence="1">Cell outer membrane</location>
        <topology evidence="1">Multi-pass membrane protein</topology>
    </subcellularLocation>
</comment>
<proteinExistence type="inferred from homology"/>
<dbReference type="Gene3D" id="2.170.130.10">
    <property type="entry name" value="TonB-dependent receptor, plug domain"/>
    <property type="match status" value="1"/>
</dbReference>
<keyword evidence="1" id="KW-0998">Cell outer membrane</keyword>
<feature type="signal peptide" evidence="2">
    <location>
        <begin position="1"/>
        <end position="24"/>
    </location>
</feature>
<protein>
    <submittedName>
        <fullName evidence="4">SusC/RagA family TonB-linked outer membrane protein</fullName>
    </submittedName>
</protein>
<keyword evidence="2" id="KW-0732">Signal</keyword>
<dbReference type="RefSeq" id="WP_136902002.1">
    <property type="nucleotide sequence ID" value="NZ_SUME01000005.1"/>
</dbReference>
<comment type="caution">
    <text evidence="4">The sequence shown here is derived from an EMBL/GenBank/DDBJ whole genome shotgun (WGS) entry which is preliminary data.</text>
</comment>
<dbReference type="InterPro" id="IPR037066">
    <property type="entry name" value="Plug_dom_sf"/>
</dbReference>
<dbReference type="NCBIfam" id="TIGR04057">
    <property type="entry name" value="SusC_RagA_signa"/>
    <property type="match status" value="1"/>
</dbReference>
<dbReference type="InterPro" id="IPR023996">
    <property type="entry name" value="TonB-dep_OMP_SusC/RagA"/>
</dbReference>
<keyword evidence="1" id="KW-0472">Membrane</keyword>
<dbReference type="SUPFAM" id="SSF56935">
    <property type="entry name" value="Porins"/>
    <property type="match status" value="1"/>
</dbReference>
<evidence type="ECO:0000256" key="2">
    <source>
        <dbReference type="SAM" id="SignalP"/>
    </source>
</evidence>
<dbReference type="GO" id="GO:0009279">
    <property type="term" value="C:cell outer membrane"/>
    <property type="evidence" value="ECO:0007669"/>
    <property type="project" value="UniProtKB-SubCell"/>
</dbReference>
<reference evidence="4 5" key="1">
    <citation type="submission" date="2019-04" db="EMBL/GenBank/DDBJ databases">
        <title>Sphingobacterium olei sp. nov., isolated from oil-contaminated soil.</title>
        <authorList>
            <person name="Liu B."/>
        </authorList>
    </citation>
    <scope>NUCLEOTIDE SEQUENCE [LARGE SCALE GENOMIC DNA]</scope>
    <source>
        <strain evidence="4 5">HAL-9</strain>
    </source>
</reference>
<evidence type="ECO:0000256" key="1">
    <source>
        <dbReference type="PROSITE-ProRule" id="PRU01360"/>
    </source>
</evidence>
<keyword evidence="1" id="KW-1134">Transmembrane beta strand</keyword>
<evidence type="ECO:0000259" key="3">
    <source>
        <dbReference type="Pfam" id="PF07715"/>
    </source>
</evidence>
<feature type="domain" description="TonB-dependent receptor plug" evidence="3">
    <location>
        <begin position="127"/>
        <end position="229"/>
    </location>
</feature>
<dbReference type="EMBL" id="SUME01000005">
    <property type="protein sequence ID" value="TJZ60061.1"/>
    <property type="molecule type" value="Genomic_DNA"/>
</dbReference>
<dbReference type="InterPro" id="IPR012910">
    <property type="entry name" value="Plug_dom"/>
</dbReference>
<dbReference type="Pfam" id="PF07715">
    <property type="entry name" value="Plug"/>
    <property type="match status" value="1"/>
</dbReference>
<dbReference type="OrthoDB" id="9768177at2"/>